<dbReference type="AlphaFoldDB" id="A0A6B0TU91"/>
<dbReference type="PANTHER" id="PTHR45947">
    <property type="entry name" value="SULFOQUINOVOSYL TRANSFERASE SQD2"/>
    <property type="match status" value="1"/>
</dbReference>
<evidence type="ECO:0000313" key="3">
    <source>
        <dbReference type="Proteomes" id="UP000436016"/>
    </source>
</evidence>
<dbReference type="Pfam" id="PF00534">
    <property type="entry name" value="Glycos_transf_1"/>
    <property type="match status" value="1"/>
</dbReference>
<evidence type="ECO:0000259" key="1">
    <source>
        <dbReference type="Pfam" id="PF00534"/>
    </source>
</evidence>
<accession>A0A6B0TU91</accession>
<reference evidence="2 3" key="1">
    <citation type="submission" date="2019-12" db="EMBL/GenBank/DDBJ databases">
        <title>Strain KN286 was isolated from seawater, which was collected from Caroline Seamount in the tropical western Pacific.</title>
        <authorList>
            <person name="Wang Q."/>
        </authorList>
    </citation>
    <scope>NUCLEOTIDE SEQUENCE [LARGE SCALE GENOMIC DNA]</scope>
    <source>
        <strain evidence="2 3">KN286</strain>
    </source>
</reference>
<dbReference type="SUPFAM" id="SSF53756">
    <property type="entry name" value="UDP-Glycosyltransferase/glycogen phosphorylase"/>
    <property type="match status" value="1"/>
</dbReference>
<evidence type="ECO:0000313" key="2">
    <source>
        <dbReference type="EMBL" id="MXU66349.1"/>
    </source>
</evidence>
<dbReference type="Proteomes" id="UP000436016">
    <property type="component" value="Unassembled WGS sequence"/>
</dbReference>
<dbReference type="InterPro" id="IPR050194">
    <property type="entry name" value="Glycosyltransferase_grp1"/>
</dbReference>
<dbReference type="RefSeq" id="WP_160855730.1">
    <property type="nucleotide sequence ID" value="NZ_WUWG01000005.1"/>
</dbReference>
<comment type="caution">
    <text evidence="2">The sequence shown here is derived from an EMBL/GenBank/DDBJ whole genome shotgun (WGS) entry which is preliminary data.</text>
</comment>
<dbReference type="InterPro" id="IPR001296">
    <property type="entry name" value="Glyco_trans_1"/>
</dbReference>
<keyword evidence="3" id="KW-1185">Reference proteome</keyword>
<gene>
    <name evidence="2" type="ORF">GSH16_12925</name>
</gene>
<organism evidence="2 3">
    <name type="scientific">Oceanomicrobium pacificus</name>
    <dbReference type="NCBI Taxonomy" id="2692916"/>
    <lineage>
        <taxon>Bacteria</taxon>
        <taxon>Pseudomonadati</taxon>
        <taxon>Pseudomonadota</taxon>
        <taxon>Alphaproteobacteria</taxon>
        <taxon>Rhodobacterales</taxon>
        <taxon>Paracoccaceae</taxon>
        <taxon>Oceanomicrobium</taxon>
    </lineage>
</organism>
<dbReference type="PANTHER" id="PTHR45947:SF3">
    <property type="entry name" value="SULFOQUINOVOSYL TRANSFERASE SQD2"/>
    <property type="match status" value="1"/>
</dbReference>
<name>A0A6B0TU91_9RHOB</name>
<sequence>MAEPAEAAKPRIILHLGSNNWQRQGEFAPGSGILHAAHHAAMAARDDLRVYSTFPSPRQTSDRADLSIFAIPHDIPICESISPVSRNRWHGFSDSGFAEYRAALMEHLRRFCDRIRATEGRDPDLIIAHHAFINALVGADLRDHLAAHAAPGVATPQLACFVHGTALKMFRAEIDGHPDYPERFYPMMRASGLFAADGARRADAVVTISTAQAQAFARLFPSYPADRILQSPNGYDPAVFHPAAAGGASRAEVLGQLQARDRDKQPVAPVTMPDGTERLVIFCGKFAAWKRLDAYLAALAQAGMEDVMALVIGDGPPEDWRRYHDLAADLGLERLAFVGPLPQEALARVNAVADLGVYPARREPFGLVLIEAMACGLPVLGARSGGPVDFVDAAVGGLVPEAEGSAFVTSLAAHMRMALVQDWRRTKGPQAAERAARCHTVAAQVDRMLDGLDAVRRADQGNVGGARDAVPLVDASPLSGCA</sequence>
<protein>
    <submittedName>
        <fullName evidence="2">Glycosyltransferase</fullName>
    </submittedName>
</protein>
<dbReference type="Gene3D" id="3.40.50.2000">
    <property type="entry name" value="Glycogen Phosphorylase B"/>
    <property type="match status" value="2"/>
</dbReference>
<proteinExistence type="predicted"/>
<dbReference type="GO" id="GO:0016757">
    <property type="term" value="F:glycosyltransferase activity"/>
    <property type="evidence" value="ECO:0007669"/>
    <property type="project" value="InterPro"/>
</dbReference>
<dbReference type="EMBL" id="WUWG01000005">
    <property type="protein sequence ID" value="MXU66349.1"/>
    <property type="molecule type" value="Genomic_DNA"/>
</dbReference>
<keyword evidence="2" id="KW-0808">Transferase</keyword>
<feature type="domain" description="Glycosyl transferase family 1" evidence="1">
    <location>
        <begin position="274"/>
        <end position="401"/>
    </location>
</feature>